<organism evidence="1 2">
    <name type="scientific">Acanthoscelides obtectus</name>
    <name type="common">Bean weevil</name>
    <name type="synonym">Bruchus obtectus</name>
    <dbReference type="NCBI Taxonomy" id="200917"/>
    <lineage>
        <taxon>Eukaryota</taxon>
        <taxon>Metazoa</taxon>
        <taxon>Ecdysozoa</taxon>
        <taxon>Arthropoda</taxon>
        <taxon>Hexapoda</taxon>
        <taxon>Insecta</taxon>
        <taxon>Pterygota</taxon>
        <taxon>Neoptera</taxon>
        <taxon>Endopterygota</taxon>
        <taxon>Coleoptera</taxon>
        <taxon>Polyphaga</taxon>
        <taxon>Cucujiformia</taxon>
        <taxon>Chrysomeloidea</taxon>
        <taxon>Chrysomelidae</taxon>
        <taxon>Bruchinae</taxon>
        <taxon>Bruchini</taxon>
        <taxon>Acanthoscelides</taxon>
    </lineage>
</organism>
<evidence type="ECO:0000313" key="1">
    <source>
        <dbReference type="EMBL" id="CAH2016562.1"/>
    </source>
</evidence>
<dbReference type="AlphaFoldDB" id="A0A9P0QBE9"/>
<evidence type="ECO:0000313" key="2">
    <source>
        <dbReference type="Proteomes" id="UP001152888"/>
    </source>
</evidence>
<comment type="caution">
    <text evidence="1">The sequence shown here is derived from an EMBL/GenBank/DDBJ whole genome shotgun (WGS) entry which is preliminary data.</text>
</comment>
<accession>A0A9P0QBE9</accession>
<protein>
    <submittedName>
        <fullName evidence="1">Uncharacterized protein</fullName>
    </submittedName>
</protein>
<reference evidence="1" key="1">
    <citation type="submission" date="2022-03" db="EMBL/GenBank/DDBJ databases">
        <authorList>
            <person name="Sayadi A."/>
        </authorList>
    </citation>
    <scope>NUCLEOTIDE SEQUENCE</scope>
</reference>
<name>A0A9P0QBE9_ACAOB</name>
<sequence>MQDGERDVRNNMRFLMGSVGIALTRLDVCSKTWLLMLLKTTIYELYEIVNRIAMKKALYRRRKIALQK</sequence>
<proteinExistence type="predicted"/>
<dbReference type="Proteomes" id="UP001152888">
    <property type="component" value="Unassembled WGS sequence"/>
</dbReference>
<keyword evidence="2" id="KW-1185">Reference proteome</keyword>
<dbReference type="EMBL" id="CAKOFQ010008945">
    <property type="protein sequence ID" value="CAH2016562.1"/>
    <property type="molecule type" value="Genomic_DNA"/>
</dbReference>
<gene>
    <name evidence="1" type="ORF">ACAOBT_LOCUS35453</name>
</gene>